<dbReference type="Proteomes" id="UP000280696">
    <property type="component" value="Unassembled WGS sequence"/>
</dbReference>
<dbReference type="GO" id="GO:0008803">
    <property type="term" value="F:bis(5'-nucleosyl)-tetraphosphatase (symmetrical) activity"/>
    <property type="evidence" value="ECO:0007669"/>
    <property type="project" value="UniProtKB-EC"/>
</dbReference>
<evidence type="ECO:0000256" key="2">
    <source>
        <dbReference type="ARBA" id="ARBA00022723"/>
    </source>
</evidence>
<keyword evidence="4" id="KW-0378">Hydrolase</keyword>
<keyword evidence="5" id="KW-0408">Iron</keyword>
<sequence length="199" mass="22664">MKLTDTRKIMKKMEKALDAKRYEHTLGVAYTASSLAMSNGINFEKAFVAGLLHDCAKCISNEKKLEICNKHNIEISEIERKNLCLLHAKVGSYIAAKQFCISDRDILNAILFHTTGRPGMSQLEKIIYIADYIEPGRKHAPNLPKVRKLAFQDLDEALLKILEDTLGYLGSVGGTIDPMTKRTYDYYEAYMRIEKRQED</sequence>
<dbReference type="InterPro" id="IPR006675">
    <property type="entry name" value="HDIG_dom"/>
</dbReference>
<dbReference type="OrthoDB" id="9782134at2"/>
<comment type="caution">
    <text evidence="8">The sequence shown here is derived from an EMBL/GenBank/DDBJ whole genome shotgun (WGS) entry which is preliminary data.</text>
</comment>
<comment type="catalytic activity">
    <reaction evidence="6">
        <text>P(1),P(4)-bis(5'-adenosyl) tetraphosphate + H2O = 2 ADP + 2 H(+)</text>
        <dbReference type="Rhea" id="RHEA:24252"/>
        <dbReference type="ChEBI" id="CHEBI:15377"/>
        <dbReference type="ChEBI" id="CHEBI:15378"/>
        <dbReference type="ChEBI" id="CHEBI:58141"/>
        <dbReference type="ChEBI" id="CHEBI:456216"/>
        <dbReference type="EC" id="3.6.1.41"/>
    </reaction>
</comment>
<dbReference type="InterPro" id="IPR005249">
    <property type="entry name" value="YqeK"/>
</dbReference>
<evidence type="ECO:0000256" key="6">
    <source>
        <dbReference type="ARBA" id="ARBA00049417"/>
    </source>
</evidence>
<dbReference type="GO" id="GO:0000166">
    <property type="term" value="F:nucleotide binding"/>
    <property type="evidence" value="ECO:0007669"/>
    <property type="project" value="UniProtKB-KW"/>
</dbReference>
<dbReference type="CDD" id="cd00077">
    <property type="entry name" value="HDc"/>
    <property type="match status" value="1"/>
</dbReference>
<dbReference type="NCBIfam" id="TIGR00488">
    <property type="entry name" value="bis(5'-nucleosyl)-tetraphosphatase (symmetrical) YqeK"/>
    <property type="match status" value="1"/>
</dbReference>
<evidence type="ECO:0000256" key="3">
    <source>
        <dbReference type="ARBA" id="ARBA00022741"/>
    </source>
</evidence>
<evidence type="ECO:0000256" key="5">
    <source>
        <dbReference type="ARBA" id="ARBA00023004"/>
    </source>
</evidence>
<proteinExistence type="predicted"/>
<organism evidence="8 9">
    <name type="scientific">Parablautia intestinalis</name>
    <dbReference type="NCBI Taxonomy" id="2320100"/>
    <lineage>
        <taxon>Bacteria</taxon>
        <taxon>Bacillati</taxon>
        <taxon>Bacillota</taxon>
        <taxon>Clostridia</taxon>
        <taxon>Lachnospirales</taxon>
        <taxon>Lachnospiraceae</taxon>
        <taxon>Parablautia</taxon>
    </lineage>
</organism>
<dbReference type="AlphaFoldDB" id="A0A3A9AYZ7"/>
<name>A0A3A9AYZ7_9FIRM</name>
<evidence type="ECO:0000313" key="8">
    <source>
        <dbReference type="EMBL" id="RKI92773.1"/>
    </source>
</evidence>
<dbReference type="PANTHER" id="PTHR35795">
    <property type="entry name" value="SLR1885 PROTEIN"/>
    <property type="match status" value="1"/>
</dbReference>
<dbReference type="InterPro" id="IPR051094">
    <property type="entry name" value="Diverse_Catalytic_Enzymes"/>
</dbReference>
<evidence type="ECO:0000259" key="7">
    <source>
        <dbReference type="PROSITE" id="PS51831"/>
    </source>
</evidence>
<protein>
    <recommendedName>
        <fullName evidence="1">bis(5'-nucleosyl)-tetraphosphatase (symmetrical)</fullName>
        <ecNumber evidence="1">3.6.1.41</ecNumber>
    </recommendedName>
</protein>
<dbReference type="NCBIfam" id="TIGR00277">
    <property type="entry name" value="HDIG"/>
    <property type="match status" value="1"/>
</dbReference>
<dbReference type="SMART" id="SM00471">
    <property type="entry name" value="HDc"/>
    <property type="match status" value="1"/>
</dbReference>
<keyword evidence="9" id="KW-1185">Reference proteome</keyword>
<feature type="domain" description="HD" evidence="7">
    <location>
        <begin position="21"/>
        <end position="136"/>
    </location>
</feature>
<dbReference type="InterPro" id="IPR006674">
    <property type="entry name" value="HD_domain"/>
</dbReference>
<keyword evidence="2" id="KW-0479">Metal-binding</keyword>
<accession>A0A3A9AYZ7</accession>
<dbReference type="GO" id="GO:0046872">
    <property type="term" value="F:metal ion binding"/>
    <property type="evidence" value="ECO:0007669"/>
    <property type="project" value="UniProtKB-KW"/>
</dbReference>
<dbReference type="EMBL" id="RAYQ01000004">
    <property type="protein sequence ID" value="RKI92773.1"/>
    <property type="molecule type" value="Genomic_DNA"/>
</dbReference>
<reference evidence="8 9" key="1">
    <citation type="submission" date="2018-09" db="EMBL/GenBank/DDBJ databases">
        <title>Murine metabolic-syndrome-specific gut microbial biobank.</title>
        <authorList>
            <person name="Liu C."/>
        </authorList>
    </citation>
    <scope>NUCLEOTIDE SEQUENCE [LARGE SCALE GENOMIC DNA]</scope>
    <source>
        <strain evidence="8 9">0.1xD8-82</strain>
    </source>
</reference>
<dbReference type="EC" id="3.6.1.41" evidence="1"/>
<dbReference type="SUPFAM" id="SSF109604">
    <property type="entry name" value="HD-domain/PDEase-like"/>
    <property type="match status" value="1"/>
</dbReference>
<dbReference type="Pfam" id="PF01966">
    <property type="entry name" value="HD"/>
    <property type="match status" value="1"/>
</dbReference>
<evidence type="ECO:0000313" key="9">
    <source>
        <dbReference type="Proteomes" id="UP000280696"/>
    </source>
</evidence>
<gene>
    <name evidence="8" type="ORF">D7V94_05465</name>
</gene>
<keyword evidence="3" id="KW-0547">Nucleotide-binding</keyword>
<dbReference type="Gene3D" id="1.10.3210.10">
    <property type="entry name" value="Hypothetical protein af1432"/>
    <property type="match status" value="1"/>
</dbReference>
<dbReference type="PROSITE" id="PS51831">
    <property type="entry name" value="HD"/>
    <property type="match status" value="1"/>
</dbReference>
<evidence type="ECO:0000256" key="4">
    <source>
        <dbReference type="ARBA" id="ARBA00022801"/>
    </source>
</evidence>
<dbReference type="PANTHER" id="PTHR35795:SF1">
    <property type="entry name" value="BIS(5'-NUCLEOSYL)-TETRAPHOSPHATASE, SYMMETRICAL"/>
    <property type="match status" value="1"/>
</dbReference>
<evidence type="ECO:0000256" key="1">
    <source>
        <dbReference type="ARBA" id="ARBA00012506"/>
    </source>
</evidence>
<dbReference type="RefSeq" id="WP_120467592.1">
    <property type="nucleotide sequence ID" value="NZ_RAYQ01000004.1"/>
</dbReference>
<dbReference type="InterPro" id="IPR003607">
    <property type="entry name" value="HD/PDEase_dom"/>
</dbReference>